<evidence type="ECO:0000256" key="6">
    <source>
        <dbReference type="RuleBase" id="RU004396"/>
    </source>
</evidence>
<evidence type="ECO:0000256" key="1">
    <source>
        <dbReference type="ARBA" id="ARBA00004273"/>
    </source>
</evidence>
<protein>
    <submittedName>
        <fullName evidence="7">Uncharacterized protein</fullName>
    </submittedName>
</protein>
<keyword evidence="4" id="KW-0496">Mitochondrion</keyword>
<dbReference type="Proteomes" id="UP001206595">
    <property type="component" value="Unassembled WGS sequence"/>
</dbReference>
<dbReference type="AlphaFoldDB" id="A0AAD5HIV8"/>
<proteinExistence type="inferred from homology"/>
<dbReference type="GO" id="GO:0030234">
    <property type="term" value="F:enzyme regulator activity"/>
    <property type="evidence" value="ECO:0007669"/>
    <property type="project" value="TreeGrafter"/>
</dbReference>
<reference evidence="7" key="2">
    <citation type="journal article" date="2022" name="Proc. Natl. Acad. Sci. U.S.A.">
        <title>Diploid-dominant life cycles characterize the early evolution of Fungi.</title>
        <authorList>
            <person name="Amses K.R."/>
            <person name="Simmons D.R."/>
            <person name="Longcore J.E."/>
            <person name="Mondo S.J."/>
            <person name="Seto K."/>
            <person name="Jeronimo G.H."/>
            <person name="Bonds A.E."/>
            <person name="Quandt C.A."/>
            <person name="Davis W.J."/>
            <person name="Chang Y."/>
            <person name="Federici B.A."/>
            <person name="Kuo A."/>
            <person name="LaButti K."/>
            <person name="Pangilinan J."/>
            <person name="Andreopoulos W."/>
            <person name="Tritt A."/>
            <person name="Riley R."/>
            <person name="Hundley H."/>
            <person name="Johnson J."/>
            <person name="Lipzen A."/>
            <person name="Barry K."/>
            <person name="Lang B.F."/>
            <person name="Cuomo C.A."/>
            <person name="Buchler N.E."/>
            <person name="Grigoriev I.V."/>
            <person name="Spatafora J.W."/>
            <person name="Stajich J.E."/>
            <person name="James T.Y."/>
        </authorList>
    </citation>
    <scope>NUCLEOTIDE SEQUENCE</scope>
    <source>
        <strain evidence="7">AG</strain>
    </source>
</reference>
<name>A0AAD5HIV8_UMBRA</name>
<dbReference type="InterPro" id="IPR001349">
    <property type="entry name" value="Cyt_c_oxidase_su6a"/>
</dbReference>
<comment type="caution">
    <text evidence="7">The sequence shown here is derived from an EMBL/GenBank/DDBJ whole genome shotgun (WGS) entry which is preliminary data.</text>
</comment>
<keyword evidence="3" id="KW-0809">Transit peptide</keyword>
<evidence type="ECO:0000256" key="4">
    <source>
        <dbReference type="ARBA" id="ARBA00023128"/>
    </source>
</evidence>
<dbReference type="InterPro" id="IPR036418">
    <property type="entry name" value="Cyt_c_oxidase_su6a_sf"/>
</dbReference>
<evidence type="ECO:0000313" key="7">
    <source>
        <dbReference type="EMBL" id="KAI8584086.1"/>
    </source>
</evidence>
<dbReference type="GO" id="GO:0005743">
    <property type="term" value="C:mitochondrial inner membrane"/>
    <property type="evidence" value="ECO:0007669"/>
    <property type="project" value="UniProtKB-SubCell"/>
</dbReference>
<accession>A0AAD5HIV8</accession>
<dbReference type="Gene3D" id="4.10.95.10">
    <property type="entry name" value="Cytochrome c oxidase, subunit VIa"/>
    <property type="match status" value="1"/>
</dbReference>
<keyword evidence="8" id="KW-1185">Reference proteome</keyword>
<evidence type="ECO:0000256" key="2">
    <source>
        <dbReference type="ARBA" id="ARBA00022792"/>
    </source>
</evidence>
<dbReference type="PANTHER" id="PTHR11504:SF0">
    <property type="entry name" value="CYTOCHROME C OXIDASE SUBUNIT"/>
    <property type="match status" value="1"/>
</dbReference>
<dbReference type="GeneID" id="75910495"/>
<dbReference type="SUPFAM" id="SSF81411">
    <property type="entry name" value="Mitochondrial cytochrome c oxidase subunit VIa"/>
    <property type="match status" value="1"/>
</dbReference>
<dbReference type="Pfam" id="PF02046">
    <property type="entry name" value="COX6A"/>
    <property type="match status" value="1"/>
</dbReference>
<comment type="subcellular location">
    <subcellularLocation>
        <location evidence="1">Mitochondrion inner membrane</location>
    </subcellularLocation>
</comment>
<dbReference type="EMBL" id="MU620893">
    <property type="protein sequence ID" value="KAI8584086.1"/>
    <property type="molecule type" value="Genomic_DNA"/>
</dbReference>
<gene>
    <name evidence="7" type="ORF">K450DRAFT_218082</name>
</gene>
<evidence type="ECO:0000313" key="8">
    <source>
        <dbReference type="Proteomes" id="UP001206595"/>
    </source>
</evidence>
<dbReference type="PANTHER" id="PTHR11504">
    <property type="entry name" value="CYTOCHROME C OXIDASE POLYPEPTIDE VIA"/>
    <property type="match status" value="1"/>
</dbReference>
<keyword evidence="2" id="KW-0999">Mitochondrion inner membrane</keyword>
<reference evidence="7" key="1">
    <citation type="submission" date="2021-06" db="EMBL/GenBank/DDBJ databases">
        <authorList>
            <consortium name="DOE Joint Genome Institute"/>
            <person name="Mondo S.J."/>
            <person name="Amses K.R."/>
            <person name="Simmons D.R."/>
            <person name="Longcore J.E."/>
            <person name="Seto K."/>
            <person name="Alves G.H."/>
            <person name="Bonds A.E."/>
            <person name="Quandt C.A."/>
            <person name="Davis W.J."/>
            <person name="Chang Y."/>
            <person name="Letcher P.M."/>
            <person name="Powell M.J."/>
            <person name="Kuo A."/>
            <person name="Labutti K."/>
            <person name="Pangilinan J."/>
            <person name="Andreopoulos W."/>
            <person name="Tritt A."/>
            <person name="Riley R."/>
            <person name="Hundley H."/>
            <person name="Johnson J."/>
            <person name="Lipzen A."/>
            <person name="Barry K."/>
            <person name="Berbee M.L."/>
            <person name="Buchler N.E."/>
            <person name="Grigoriev I.V."/>
            <person name="Spatafora J.W."/>
            <person name="Stajich J.E."/>
            <person name="James T.Y."/>
        </authorList>
    </citation>
    <scope>NUCLEOTIDE SEQUENCE</scope>
    <source>
        <strain evidence="7">AG</strain>
    </source>
</reference>
<sequence>MTSHFSSLVDIANTLVVALFSYLHRINTMSARLFSSPILAAVKRSGVRFQSTAGFAAERDAVKHHAESAANTWKKISIFVCIPALLASGINAYNLYAHHVEHQKEHPHEWVGYDYMNTRNKEFFWGKESLFFNPNVNHSAAEE</sequence>
<evidence type="ECO:0000256" key="3">
    <source>
        <dbReference type="ARBA" id="ARBA00022946"/>
    </source>
</evidence>
<keyword evidence="5" id="KW-0472">Membrane</keyword>
<dbReference type="RefSeq" id="XP_051449090.1">
    <property type="nucleotide sequence ID" value="XM_051585145.1"/>
</dbReference>
<organism evidence="7 8">
    <name type="scientific">Umbelopsis ramanniana AG</name>
    <dbReference type="NCBI Taxonomy" id="1314678"/>
    <lineage>
        <taxon>Eukaryota</taxon>
        <taxon>Fungi</taxon>
        <taxon>Fungi incertae sedis</taxon>
        <taxon>Mucoromycota</taxon>
        <taxon>Mucoromycotina</taxon>
        <taxon>Umbelopsidomycetes</taxon>
        <taxon>Umbelopsidales</taxon>
        <taxon>Umbelopsidaceae</taxon>
        <taxon>Umbelopsis</taxon>
    </lineage>
</organism>
<dbReference type="GO" id="GO:0006123">
    <property type="term" value="P:mitochondrial electron transport, cytochrome c to oxygen"/>
    <property type="evidence" value="ECO:0007669"/>
    <property type="project" value="TreeGrafter"/>
</dbReference>
<comment type="similarity">
    <text evidence="6">Belongs to the cytochrome c oxidase subunit 6A family.</text>
</comment>
<evidence type="ECO:0000256" key="5">
    <source>
        <dbReference type="ARBA" id="ARBA00023136"/>
    </source>
</evidence>